<proteinExistence type="predicted"/>
<evidence type="ECO:0000313" key="13">
    <source>
        <dbReference type="Proteomes" id="UP000184447"/>
    </source>
</evidence>
<evidence type="ECO:0000256" key="3">
    <source>
        <dbReference type="ARBA" id="ARBA00022475"/>
    </source>
</evidence>
<evidence type="ECO:0000256" key="4">
    <source>
        <dbReference type="ARBA" id="ARBA00022692"/>
    </source>
</evidence>
<keyword evidence="5" id="KW-0547">Nucleotide-binding</keyword>
<dbReference type="Pfam" id="PF00005">
    <property type="entry name" value="ABC_tran"/>
    <property type="match status" value="1"/>
</dbReference>
<evidence type="ECO:0000256" key="8">
    <source>
        <dbReference type="ARBA" id="ARBA00023136"/>
    </source>
</evidence>
<keyword evidence="2" id="KW-0813">Transport</keyword>
<dbReference type="InterPro" id="IPR039421">
    <property type="entry name" value="Type_1_exporter"/>
</dbReference>
<evidence type="ECO:0000256" key="2">
    <source>
        <dbReference type="ARBA" id="ARBA00022448"/>
    </source>
</evidence>
<dbReference type="InterPro" id="IPR036640">
    <property type="entry name" value="ABC1_TM_sf"/>
</dbReference>
<dbReference type="Gene3D" id="3.40.50.300">
    <property type="entry name" value="P-loop containing nucleotide triphosphate hydrolases"/>
    <property type="match status" value="1"/>
</dbReference>
<dbReference type="CDD" id="cd18547">
    <property type="entry name" value="ABC_6TM_Tm288_like"/>
    <property type="match status" value="1"/>
</dbReference>
<dbReference type="FunFam" id="1.20.1560.10:FF:000011">
    <property type="entry name" value="Multidrug ABC transporter ATP-binding protein"/>
    <property type="match status" value="1"/>
</dbReference>
<feature type="transmembrane region" description="Helical" evidence="9">
    <location>
        <begin position="187"/>
        <end position="208"/>
    </location>
</feature>
<accession>A0A1M5WNA4</accession>
<dbReference type="PANTHER" id="PTHR43394:SF1">
    <property type="entry name" value="ATP-BINDING CASSETTE SUB-FAMILY B MEMBER 10, MITOCHONDRIAL"/>
    <property type="match status" value="1"/>
</dbReference>
<protein>
    <submittedName>
        <fullName evidence="12">ATP-binding cassette, subfamily B</fullName>
    </submittedName>
</protein>
<comment type="subcellular location">
    <subcellularLocation>
        <location evidence="1">Cell membrane</location>
        <topology evidence="1">Multi-pass membrane protein</topology>
    </subcellularLocation>
</comment>
<dbReference type="InterPro" id="IPR011527">
    <property type="entry name" value="ABC1_TM_dom"/>
</dbReference>
<dbReference type="GO" id="GO:0005886">
    <property type="term" value="C:plasma membrane"/>
    <property type="evidence" value="ECO:0007669"/>
    <property type="project" value="UniProtKB-SubCell"/>
</dbReference>
<organism evidence="12 13">
    <name type="scientific">Clostridium grantii DSM 8605</name>
    <dbReference type="NCBI Taxonomy" id="1121316"/>
    <lineage>
        <taxon>Bacteria</taxon>
        <taxon>Bacillati</taxon>
        <taxon>Bacillota</taxon>
        <taxon>Clostridia</taxon>
        <taxon>Eubacteriales</taxon>
        <taxon>Clostridiaceae</taxon>
        <taxon>Clostridium</taxon>
    </lineage>
</organism>
<feature type="domain" description="ABC transmembrane type-1" evidence="11">
    <location>
        <begin position="52"/>
        <end position="332"/>
    </location>
</feature>
<dbReference type="InterPro" id="IPR003593">
    <property type="entry name" value="AAA+_ATPase"/>
</dbReference>
<evidence type="ECO:0000256" key="9">
    <source>
        <dbReference type="SAM" id="Phobius"/>
    </source>
</evidence>
<dbReference type="SUPFAM" id="SSF90123">
    <property type="entry name" value="ABC transporter transmembrane region"/>
    <property type="match status" value="1"/>
</dbReference>
<feature type="domain" description="ABC transporter" evidence="10">
    <location>
        <begin position="364"/>
        <end position="598"/>
    </location>
</feature>
<dbReference type="PROSITE" id="PS50893">
    <property type="entry name" value="ABC_TRANSPORTER_2"/>
    <property type="match status" value="1"/>
</dbReference>
<dbReference type="PROSITE" id="PS50929">
    <property type="entry name" value="ABC_TM1F"/>
    <property type="match status" value="1"/>
</dbReference>
<dbReference type="InterPro" id="IPR017871">
    <property type="entry name" value="ABC_transporter-like_CS"/>
</dbReference>
<evidence type="ECO:0000256" key="6">
    <source>
        <dbReference type="ARBA" id="ARBA00022840"/>
    </source>
</evidence>
<dbReference type="SMART" id="SM00382">
    <property type="entry name" value="AAA"/>
    <property type="match status" value="1"/>
</dbReference>
<feature type="transmembrane region" description="Helical" evidence="9">
    <location>
        <begin position="48"/>
        <end position="66"/>
    </location>
</feature>
<feature type="transmembrane region" description="Helical" evidence="9">
    <location>
        <begin position="86"/>
        <end position="106"/>
    </location>
</feature>
<evidence type="ECO:0000256" key="7">
    <source>
        <dbReference type="ARBA" id="ARBA00022989"/>
    </source>
</evidence>
<dbReference type="OrthoDB" id="9762778at2"/>
<keyword evidence="8 9" id="KW-0472">Membrane</keyword>
<dbReference type="GO" id="GO:0005524">
    <property type="term" value="F:ATP binding"/>
    <property type="evidence" value="ECO:0007669"/>
    <property type="project" value="UniProtKB-KW"/>
</dbReference>
<feature type="transmembrane region" description="Helical" evidence="9">
    <location>
        <begin position="283"/>
        <end position="312"/>
    </location>
</feature>
<name>A0A1M5WNA4_9CLOT</name>
<dbReference type="InterPro" id="IPR027417">
    <property type="entry name" value="P-loop_NTPase"/>
</dbReference>
<dbReference type="Proteomes" id="UP000184447">
    <property type="component" value="Unassembled WGS sequence"/>
</dbReference>
<dbReference type="GO" id="GO:0015421">
    <property type="term" value="F:ABC-type oligopeptide transporter activity"/>
    <property type="evidence" value="ECO:0007669"/>
    <property type="project" value="TreeGrafter"/>
</dbReference>
<sequence length="599" mass="67417">MPQQYKQKNDEKNIGINRAAARFGSKIKPRNLKETVLRLLKTFGNQKLLLCIVIISVFISTGASLFVPLTIGKLIDFISYKLLDKINLYILILLGLYILSAFFNWFSEFLVAKISQNIVSKLRRELFYQLEKLPLKYFEENPHGDIMSRFTNDLEAVSSVVSQSTITLFSSVITVIGSIVIMINLNFILTIVVMFSVPCIVLLSKIIAKKTVSLFKGQQKSIGAINSMVEESVNGLDIIQSYNQEEHILQQFKKANEDAFIYGKSAQIWSGLLMPLMNVINNFTFAIIAFLGGYLAIQGIITIGIIASFIAYSRQFIRPLNELAFTYNSLMAAIAGAERVFEILDEAIEKRNTDGLVKPLKGSVSFEKVSFGYDSKQKVLKDISFNISKGQKIAIVGPTGAGKTTMVNILTKFYSHNEGNIIVDDVDIKDYEYSSYLKQFGIVLQDSYLFSGTILENIRYGQPKATKEEVYEAAKFAMVHEIIMKLPKQYDTKLTYGGLNLSHGERQLITIARAVLANPSILILDEATSSVDLKTEKQITQAMRRIMEERTSFVIAHRLSTIKDADLILVLQDGQITEQGNHENLMKKNGFYAKMILYQ</sequence>
<dbReference type="GO" id="GO:0016887">
    <property type="term" value="F:ATP hydrolysis activity"/>
    <property type="evidence" value="ECO:0007669"/>
    <property type="project" value="InterPro"/>
</dbReference>
<evidence type="ECO:0000256" key="5">
    <source>
        <dbReference type="ARBA" id="ARBA00022741"/>
    </source>
</evidence>
<gene>
    <name evidence="12" type="ORF">SAMN02745207_02995</name>
</gene>
<keyword evidence="7 9" id="KW-1133">Transmembrane helix</keyword>
<keyword evidence="3" id="KW-1003">Cell membrane</keyword>
<keyword evidence="4 9" id="KW-0812">Transmembrane</keyword>
<dbReference type="PANTHER" id="PTHR43394">
    <property type="entry name" value="ATP-DEPENDENT PERMEASE MDL1, MITOCHONDRIAL"/>
    <property type="match status" value="1"/>
</dbReference>
<feature type="transmembrane region" description="Helical" evidence="9">
    <location>
        <begin position="156"/>
        <end position="181"/>
    </location>
</feature>
<evidence type="ECO:0000259" key="11">
    <source>
        <dbReference type="PROSITE" id="PS50929"/>
    </source>
</evidence>
<evidence type="ECO:0000313" key="12">
    <source>
        <dbReference type="EMBL" id="SHH88503.1"/>
    </source>
</evidence>
<keyword evidence="13" id="KW-1185">Reference proteome</keyword>
<evidence type="ECO:0000259" key="10">
    <source>
        <dbReference type="PROSITE" id="PS50893"/>
    </source>
</evidence>
<keyword evidence="6 12" id="KW-0067">ATP-binding</keyword>
<dbReference type="PROSITE" id="PS00211">
    <property type="entry name" value="ABC_TRANSPORTER_1"/>
    <property type="match status" value="1"/>
</dbReference>
<reference evidence="12 13" key="1">
    <citation type="submission" date="2016-11" db="EMBL/GenBank/DDBJ databases">
        <authorList>
            <person name="Jaros S."/>
            <person name="Januszkiewicz K."/>
            <person name="Wedrychowicz H."/>
        </authorList>
    </citation>
    <scope>NUCLEOTIDE SEQUENCE [LARGE SCALE GENOMIC DNA]</scope>
    <source>
        <strain evidence="12 13">DSM 8605</strain>
    </source>
</reference>
<dbReference type="AlphaFoldDB" id="A0A1M5WNA4"/>
<evidence type="ECO:0000256" key="1">
    <source>
        <dbReference type="ARBA" id="ARBA00004651"/>
    </source>
</evidence>
<dbReference type="FunFam" id="3.40.50.300:FF:000287">
    <property type="entry name" value="Multidrug ABC transporter ATP-binding protein"/>
    <property type="match status" value="1"/>
</dbReference>
<dbReference type="EMBL" id="FQXM01000018">
    <property type="protein sequence ID" value="SHH88503.1"/>
    <property type="molecule type" value="Genomic_DNA"/>
</dbReference>
<dbReference type="CDD" id="cd03254">
    <property type="entry name" value="ABCC_Glucan_exporter_like"/>
    <property type="match status" value="1"/>
</dbReference>
<dbReference type="STRING" id="1121316.SAMN02745207_02995"/>
<dbReference type="Pfam" id="PF00664">
    <property type="entry name" value="ABC_membrane"/>
    <property type="match status" value="1"/>
</dbReference>
<dbReference type="RefSeq" id="WP_073339244.1">
    <property type="nucleotide sequence ID" value="NZ_FQXM01000018.1"/>
</dbReference>
<dbReference type="InterPro" id="IPR003439">
    <property type="entry name" value="ABC_transporter-like_ATP-bd"/>
</dbReference>
<dbReference type="SUPFAM" id="SSF52540">
    <property type="entry name" value="P-loop containing nucleoside triphosphate hydrolases"/>
    <property type="match status" value="1"/>
</dbReference>
<dbReference type="Gene3D" id="1.20.1560.10">
    <property type="entry name" value="ABC transporter type 1, transmembrane domain"/>
    <property type="match status" value="1"/>
</dbReference>